<feature type="compositionally biased region" description="Basic and acidic residues" evidence="7">
    <location>
        <begin position="390"/>
        <end position="399"/>
    </location>
</feature>
<dbReference type="EMBL" id="KZ859044">
    <property type="protein sequence ID" value="RDW24202.1"/>
    <property type="molecule type" value="Genomic_DNA"/>
</dbReference>
<evidence type="ECO:0000256" key="6">
    <source>
        <dbReference type="ARBA" id="ARBA00023004"/>
    </source>
</evidence>
<comment type="cofactor">
    <cofactor evidence="1">
        <name>Fe(2+)</name>
        <dbReference type="ChEBI" id="CHEBI:29033"/>
    </cofactor>
</comment>
<dbReference type="Pfam" id="PF02668">
    <property type="entry name" value="TauD"/>
    <property type="match status" value="1"/>
</dbReference>
<dbReference type="OrthoDB" id="10257314at2759"/>
<protein>
    <recommendedName>
        <fullName evidence="8">TauD/TfdA-like domain-containing protein</fullName>
    </recommendedName>
</protein>
<keyword evidence="5" id="KW-0560">Oxidoreductase</keyword>
<gene>
    <name evidence="9" type="ORF">B0I71DRAFT_176297</name>
</gene>
<evidence type="ECO:0000256" key="2">
    <source>
        <dbReference type="ARBA" id="ARBA00005896"/>
    </source>
</evidence>
<dbReference type="FunFam" id="3.60.130.10:FF:000008">
    <property type="entry name" value="Alpha-ketoglutarate-dependent taurine dioxygenase"/>
    <property type="match status" value="1"/>
</dbReference>
<evidence type="ECO:0000313" key="10">
    <source>
        <dbReference type="Proteomes" id="UP000256601"/>
    </source>
</evidence>
<dbReference type="PANTHER" id="PTHR30468">
    <property type="entry name" value="ALPHA-KETOGLUTARATE-DEPENDENT SULFONATE DIOXYGENASE"/>
    <property type="match status" value="1"/>
</dbReference>
<dbReference type="InterPro" id="IPR042098">
    <property type="entry name" value="TauD-like_sf"/>
</dbReference>
<evidence type="ECO:0000259" key="8">
    <source>
        <dbReference type="Pfam" id="PF02668"/>
    </source>
</evidence>
<dbReference type="VEuPathDB" id="FungiDB:YALI0_D21098g"/>
<dbReference type="InterPro" id="IPR051323">
    <property type="entry name" value="AtsK-like"/>
</dbReference>
<proteinExistence type="inferred from homology"/>
<feature type="region of interest" description="Disordered" evidence="7">
    <location>
        <begin position="372"/>
        <end position="399"/>
    </location>
</feature>
<reference evidence="9 10" key="1">
    <citation type="submission" date="2018-07" db="EMBL/GenBank/DDBJ databases">
        <title>Draft Genome Assemblies for Five Robust Yarrowia lipolytica Strains Exhibiting High Lipid Production and Pentose Sugar Utilization and Sugar Alcohol Secretion from Undetoxified Lignocellulosic Biomass Hydrolysates.</title>
        <authorList>
            <consortium name="DOE Joint Genome Institute"/>
            <person name="Walker C."/>
            <person name="Ryu S."/>
            <person name="Na H."/>
            <person name="Zane M."/>
            <person name="LaButti K."/>
            <person name="Lipzen A."/>
            <person name="Haridas S."/>
            <person name="Barry K."/>
            <person name="Grigoriev I.V."/>
            <person name="Quarterman J."/>
            <person name="Slininger P."/>
            <person name="Dien B."/>
            <person name="Trinh C.T."/>
        </authorList>
    </citation>
    <scope>NUCLEOTIDE SEQUENCE [LARGE SCALE GENOMIC DNA]</scope>
    <source>
        <strain evidence="9 10">YB392</strain>
    </source>
</reference>
<keyword evidence="3" id="KW-0479">Metal-binding</keyword>
<accession>A0A371C250</accession>
<dbReference type="InterPro" id="IPR003819">
    <property type="entry name" value="TauD/TfdA-like"/>
</dbReference>
<dbReference type="PANTHER" id="PTHR30468:SF9">
    <property type="entry name" value="ALPHA-KETOGLUTARATE-DEPENDENT TAURINE DIOXYGENASE (AFU_ORTHOLOGUE AFUA_3G01010)"/>
    <property type="match status" value="1"/>
</dbReference>
<dbReference type="VEuPathDB" id="FungiDB:YALI1_D26671g"/>
<sequence length="399" mass="44919">MPPSLDENTTTSLEQPLNDLSIKVKPRVKGGISTEFLKHLPPHSRARLERHGVDLSRGYPERPTDIPFYLDEAVAVRADEQEYIPRGKNADPEKKALLKNATAVNNLSKHIGTEIVGVQLADLNEQQLDELALLIAERTVVFFRDQDLPPAKQLEIGQFWGSQIEKHPQVPHVPGYPGITVLWPDHQILEGRKANFKQPGGASGWHTDLVHEAQPAGLTHLHNDQIPSVGGDTAWSSGYGAYDKLSPAFQEFLNGKTAIYRSAHTYIDRNDPLAGPKHIEREHPLVRTHPVTGWKTLWVNRAMTVRIVGLEPKESDAILSYLYDVYEKNQDIQVRFRWQPTKEGLGTSAIWDNRISQHNAIWDYEGKEPRHGTRVTSLGEVPHFDPTSPSRREALHLGE</sequence>
<dbReference type="GO" id="GO:0046872">
    <property type="term" value="F:metal ion binding"/>
    <property type="evidence" value="ECO:0007669"/>
    <property type="project" value="UniProtKB-KW"/>
</dbReference>
<evidence type="ECO:0000256" key="7">
    <source>
        <dbReference type="SAM" id="MobiDB-lite"/>
    </source>
</evidence>
<evidence type="ECO:0000256" key="3">
    <source>
        <dbReference type="ARBA" id="ARBA00022723"/>
    </source>
</evidence>
<dbReference type="OMA" id="NNWHTDV"/>
<evidence type="ECO:0000256" key="1">
    <source>
        <dbReference type="ARBA" id="ARBA00001954"/>
    </source>
</evidence>
<dbReference type="Proteomes" id="UP000256601">
    <property type="component" value="Unassembled WGS sequence"/>
</dbReference>
<keyword evidence="4" id="KW-0223">Dioxygenase</keyword>
<evidence type="ECO:0000256" key="4">
    <source>
        <dbReference type="ARBA" id="ARBA00022964"/>
    </source>
</evidence>
<organism evidence="9 10">
    <name type="scientific">Yarrowia lipolytica</name>
    <name type="common">Candida lipolytica</name>
    <dbReference type="NCBI Taxonomy" id="4952"/>
    <lineage>
        <taxon>Eukaryota</taxon>
        <taxon>Fungi</taxon>
        <taxon>Dikarya</taxon>
        <taxon>Ascomycota</taxon>
        <taxon>Saccharomycotina</taxon>
        <taxon>Dipodascomycetes</taxon>
        <taxon>Dipodascales</taxon>
        <taxon>Dipodascales incertae sedis</taxon>
        <taxon>Yarrowia</taxon>
    </lineage>
</organism>
<dbReference type="AlphaFoldDB" id="A0A371C250"/>
<keyword evidence="6" id="KW-0408">Iron</keyword>
<feature type="domain" description="TauD/TfdA-like" evidence="8">
    <location>
        <begin position="105"/>
        <end position="376"/>
    </location>
</feature>
<dbReference type="GO" id="GO:0005737">
    <property type="term" value="C:cytoplasm"/>
    <property type="evidence" value="ECO:0007669"/>
    <property type="project" value="TreeGrafter"/>
</dbReference>
<dbReference type="SUPFAM" id="SSF51197">
    <property type="entry name" value="Clavaminate synthase-like"/>
    <property type="match status" value="1"/>
</dbReference>
<evidence type="ECO:0000256" key="5">
    <source>
        <dbReference type="ARBA" id="ARBA00023002"/>
    </source>
</evidence>
<comment type="similarity">
    <text evidence="2">Belongs to the TfdA dioxygenase family.</text>
</comment>
<dbReference type="GO" id="GO:0016706">
    <property type="term" value="F:2-oxoglutarate-dependent dioxygenase activity"/>
    <property type="evidence" value="ECO:0007669"/>
    <property type="project" value="TreeGrafter"/>
</dbReference>
<dbReference type="Gene3D" id="3.60.130.10">
    <property type="entry name" value="Clavaminate synthase-like"/>
    <property type="match status" value="1"/>
</dbReference>
<evidence type="ECO:0000313" key="9">
    <source>
        <dbReference type="EMBL" id="RDW24202.1"/>
    </source>
</evidence>
<name>A0A371C250_YARLL</name>